<dbReference type="Proteomes" id="UP001501035">
    <property type="component" value="Unassembled WGS sequence"/>
</dbReference>
<protein>
    <submittedName>
        <fullName evidence="1">Uncharacterized protein</fullName>
    </submittedName>
</protein>
<sequence length="221" mass="23332">MRVTAAVLMPPEMTGWDLLSLRSSVKPIVDEGLGAPGTGRLIVDAVGCREPDAFLGAVIARLMVLERLDVEVAYVAGAPTPATRTYRLPSGSTARELAASGAAQEFPLIRDDAAAVLVGRARHVGADGGPLHGEGYLDDIRLFDGVVAAIEIEPLGSAGDLRGRVVRRGLAGTLAKRWRSGRAVQTGGPAVFVEREGVLTPRATPRSTFYPHHIPWLLVSA</sequence>
<accession>A0ABP6L942</accession>
<proteinExistence type="predicted"/>
<comment type="caution">
    <text evidence="1">The sequence shown here is derived from an EMBL/GenBank/DDBJ whole genome shotgun (WGS) entry which is preliminary data.</text>
</comment>
<evidence type="ECO:0000313" key="1">
    <source>
        <dbReference type="EMBL" id="GAA3033832.1"/>
    </source>
</evidence>
<keyword evidence="2" id="KW-1185">Reference proteome</keyword>
<organism evidence="1 2">
    <name type="scientific">Gordonia defluvii</name>
    <dbReference type="NCBI Taxonomy" id="283718"/>
    <lineage>
        <taxon>Bacteria</taxon>
        <taxon>Bacillati</taxon>
        <taxon>Actinomycetota</taxon>
        <taxon>Actinomycetes</taxon>
        <taxon>Mycobacteriales</taxon>
        <taxon>Gordoniaceae</taxon>
        <taxon>Gordonia</taxon>
    </lineage>
</organism>
<dbReference type="EMBL" id="BAAAVS010000020">
    <property type="protein sequence ID" value="GAA3033832.1"/>
    <property type="molecule type" value="Genomic_DNA"/>
</dbReference>
<reference evidence="2" key="1">
    <citation type="journal article" date="2019" name="Int. J. Syst. Evol. Microbiol.">
        <title>The Global Catalogue of Microorganisms (GCM) 10K type strain sequencing project: providing services to taxonomists for standard genome sequencing and annotation.</title>
        <authorList>
            <consortium name="The Broad Institute Genomics Platform"/>
            <consortium name="The Broad Institute Genome Sequencing Center for Infectious Disease"/>
            <person name="Wu L."/>
            <person name="Ma J."/>
        </authorList>
    </citation>
    <scope>NUCLEOTIDE SEQUENCE [LARGE SCALE GENOMIC DNA]</scope>
    <source>
        <strain evidence="2">JCM 14234</strain>
    </source>
</reference>
<gene>
    <name evidence="1" type="ORF">GCM10010528_13540</name>
</gene>
<evidence type="ECO:0000313" key="2">
    <source>
        <dbReference type="Proteomes" id="UP001501035"/>
    </source>
</evidence>
<name>A0ABP6L942_9ACTN</name>